<evidence type="ECO:0000313" key="10">
    <source>
        <dbReference type="Proteomes" id="UP001596505"/>
    </source>
</evidence>
<feature type="compositionally biased region" description="Basic and acidic residues" evidence="6">
    <location>
        <begin position="286"/>
        <end position="309"/>
    </location>
</feature>
<sequence length="437" mass="48773">MSRGILMSREGRRGVLLTKDGAFESIKLKRAADVSVGESILENDLSHPLPFYMKIWIPTLAACFSLICIFILINGMIKNKAVAAYVSFDINPSIEVSVNRKLHVLSVKPMNADAKAILEDPNQYIKMPLETFALKVAGKLADSGYFKDHPEVLITTALTNHISKHKRAGFSKQMDQAVEGFSNQKAFQKSLGHCEVLPTTVKMHDKAKKRGLSTGKYLVYLDASKYKKDLTIDKAKQLSVKEMKQYEQPKTDSNSNNINNSVQTEPVTDKSHQSTGKTASDSSSDDVNHHINDSKNPHTSKDKPVDHPGGKQGISNNDSGNKKTNPESSTKTYHQPKKQSEGSRPVHRSSSAVKSKPKEKVARNSYRSEAKPNKENDSHRPIAKPKKQWPYQSKANPCGRISHHPQEKPSKGSHHDPKGEHKYQEKHGPKQDHKNEH</sequence>
<dbReference type="Proteomes" id="UP001596505">
    <property type="component" value="Unassembled WGS sequence"/>
</dbReference>
<feature type="compositionally biased region" description="Polar residues" evidence="6">
    <location>
        <begin position="273"/>
        <end position="282"/>
    </location>
</feature>
<evidence type="ECO:0000256" key="4">
    <source>
        <dbReference type="ARBA" id="ARBA00022989"/>
    </source>
</evidence>
<evidence type="ECO:0000313" key="9">
    <source>
        <dbReference type="EMBL" id="MFC7394335.1"/>
    </source>
</evidence>
<reference evidence="10" key="1">
    <citation type="journal article" date="2019" name="Int. J. Syst. Evol. Microbiol.">
        <title>The Global Catalogue of Microorganisms (GCM) 10K type strain sequencing project: providing services to taxonomists for standard genome sequencing and annotation.</title>
        <authorList>
            <consortium name="The Broad Institute Genomics Platform"/>
            <consortium name="The Broad Institute Genome Sequencing Center for Infectious Disease"/>
            <person name="Wu L."/>
            <person name="Ma J."/>
        </authorList>
    </citation>
    <scope>NUCLEOTIDE SEQUENCE [LARGE SCALE GENOMIC DNA]</scope>
    <source>
        <strain evidence="10">CGMCC 1.16305</strain>
    </source>
</reference>
<dbReference type="Pfam" id="PF23750">
    <property type="entry name" value="RsgI_M"/>
    <property type="match status" value="1"/>
</dbReference>
<feature type="domain" description="RsgI N-terminal anti-sigma" evidence="8">
    <location>
        <begin position="2"/>
        <end position="51"/>
    </location>
</feature>
<evidence type="ECO:0000256" key="5">
    <source>
        <dbReference type="ARBA" id="ARBA00023136"/>
    </source>
</evidence>
<evidence type="ECO:0000256" key="2">
    <source>
        <dbReference type="ARBA" id="ARBA00022475"/>
    </source>
</evidence>
<keyword evidence="10" id="KW-1185">Reference proteome</keyword>
<protein>
    <submittedName>
        <fullName evidence="9">Anti-sigma factor domain-containing protein</fullName>
    </submittedName>
</protein>
<proteinExistence type="predicted"/>
<dbReference type="EMBL" id="JBHTCO010000020">
    <property type="protein sequence ID" value="MFC7394335.1"/>
    <property type="molecule type" value="Genomic_DNA"/>
</dbReference>
<evidence type="ECO:0000259" key="8">
    <source>
        <dbReference type="PROSITE" id="PS51849"/>
    </source>
</evidence>
<keyword evidence="4 7" id="KW-1133">Transmembrane helix</keyword>
<dbReference type="InterPro" id="IPR024449">
    <property type="entry name" value="Anti-sigma_RsgI_N"/>
</dbReference>
<feature type="compositionally biased region" description="Basic and acidic residues" evidence="6">
    <location>
        <begin position="356"/>
        <end position="380"/>
    </location>
</feature>
<name>A0ABW2Q2Q2_9BACL</name>
<feature type="transmembrane region" description="Helical" evidence="7">
    <location>
        <begin position="55"/>
        <end position="73"/>
    </location>
</feature>
<feature type="region of interest" description="Disordered" evidence="6">
    <location>
        <begin position="244"/>
        <end position="437"/>
    </location>
</feature>
<feature type="compositionally biased region" description="Polar residues" evidence="6">
    <location>
        <begin position="251"/>
        <end position="266"/>
    </location>
</feature>
<evidence type="ECO:0000256" key="6">
    <source>
        <dbReference type="SAM" id="MobiDB-lite"/>
    </source>
</evidence>
<evidence type="ECO:0000256" key="1">
    <source>
        <dbReference type="ARBA" id="ARBA00004162"/>
    </source>
</evidence>
<keyword evidence="3 7" id="KW-0812">Transmembrane</keyword>
<keyword evidence="5 7" id="KW-0472">Membrane</keyword>
<evidence type="ECO:0000256" key="7">
    <source>
        <dbReference type="SAM" id="Phobius"/>
    </source>
</evidence>
<dbReference type="PROSITE" id="PS51849">
    <property type="entry name" value="RSGI_N"/>
    <property type="match status" value="1"/>
</dbReference>
<gene>
    <name evidence="9" type="ORF">ACFQRG_15365</name>
</gene>
<comment type="caution">
    <text evidence="9">The sequence shown here is derived from an EMBL/GenBank/DDBJ whole genome shotgun (WGS) entry which is preliminary data.</text>
</comment>
<keyword evidence="2" id="KW-1003">Cell membrane</keyword>
<dbReference type="InterPro" id="IPR055431">
    <property type="entry name" value="RsgI_M"/>
</dbReference>
<organism evidence="9 10">
    <name type="scientific">Scopulibacillus cellulosilyticus</name>
    <dbReference type="NCBI Taxonomy" id="2665665"/>
    <lineage>
        <taxon>Bacteria</taxon>
        <taxon>Bacillati</taxon>
        <taxon>Bacillota</taxon>
        <taxon>Bacilli</taxon>
        <taxon>Bacillales</taxon>
        <taxon>Sporolactobacillaceae</taxon>
        <taxon>Scopulibacillus</taxon>
    </lineage>
</organism>
<dbReference type="RefSeq" id="WP_380967587.1">
    <property type="nucleotide sequence ID" value="NZ_JBHTCO010000020.1"/>
</dbReference>
<feature type="compositionally biased region" description="Basic and acidic residues" evidence="6">
    <location>
        <begin position="404"/>
        <end position="437"/>
    </location>
</feature>
<comment type="subcellular location">
    <subcellularLocation>
        <location evidence="1">Cell membrane</location>
        <topology evidence="1">Single-pass membrane protein</topology>
    </subcellularLocation>
</comment>
<accession>A0ABW2Q2Q2</accession>
<evidence type="ECO:0000256" key="3">
    <source>
        <dbReference type="ARBA" id="ARBA00022692"/>
    </source>
</evidence>